<keyword evidence="2" id="KW-0732">Signal</keyword>
<feature type="chain" id="PRO_5045423043" description="DUF3558 domain-containing protein" evidence="2">
    <location>
        <begin position="27"/>
        <end position="181"/>
    </location>
</feature>
<sequence length="181" mass="18521">MASRFRKAVVPVGLGCIIAASLTACGSDDSDSDSTGNTSANSTQSSSDGQASLESASKALSAMGLNCVGPAALDTESAVSLQCTDGPQSTDIRLNLKKDVPNATEAARTWFERIEGGKVDDESLLQRLIDNDGTIGVLETADVVGSCYAAGADQCTSIATENGWTYTSAADLAKELNESTG</sequence>
<feature type="region of interest" description="Disordered" evidence="1">
    <location>
        <begin position="28"/>
        <end position="53"/>
    </location>
</feature>
<reference evidence="3" key="1">
    <citation type="journal article" date="2021" name="Nat. Microbiol.">
        <title>Cocultivation of an ultrasmall environmental parasitic bacterium with lytic ability against bacteria associated with wastewater foams.</title>
        <authorList>
            <person name="Batinovic S."/>
            <person name="Rose J.J.A."/>
            <person name="Ratcliffe J."/>
            <person name="Seviour R.J."/>
            <person name="Petrovski S."/>
        </authorList>
    </citation>
    <scope>NUCLEOTIDE SEQUENCE</scope>
    <source>
        <strain evidence="3">CON9</strain>
    </source>
</reference>
<keyword evidence="4" id="KW-1185">Reference proteome</keyword>
<evidence type="ECO:0000313" key="4">
    <source>
        <dbReference type="Proteomes" id="UP001059836"/>
    </source>
</evidence>
<name>A0ABX6ICL4_9ACTN</name>
<dbReference type="RefSeq" id="WP_213245887.1">
    <property type="nucleotide sequence ID" value="NZ_CP045806.1"/>
</dbReference>
<dbReference type="PROSITE" id="PS51257">
    <property type="entry name" value="PROKAR_LIPOPROTEIN"/>
    <property type="match status" value="1"/>
</dbReference>
<evidence type="ECO:0000313" key="3">
    <source>
        <dbReference type="EMBL" id="QHN33652.1"/>
    </source>
</evidence>
<dbReference type="Proteomes" id="UP001059836">
    <property type="component" value="Chromosome"/>
</dbReference>
<organism evidence="3 4">
    <name type="scientific">Gordonia pseudamarae</name>
    <dbReference type="NCBI Taxonomy" id="2831662"/>
    <lineage>
        <taxon>Bacteria</taxon>
        <taxon>Bacillati</taxon>
        <taxon>Actinomycetota</taxon>
        <taxon>Actinomycetes</taxon>
        <taxon>Mycobacteriales</taxon>
        <taxon>Gordoniaceae</taxon>
        <taxon>Gordonia</taxon>
    </lineage>
</organism>
<proteinExistence type="predicted"/>
<evidence type="ECO:0000256" key="2">
    <source>
        <dbReference type="SAM" id="SignalP"/>
    </source>
</evidence>
<feature type="signal peptide" evidence="2">
    <location>
        <begin position="1"/>
        <end position="26"/>
    </location>
</feature>
<gene>
    <name evidence="3" type="ORF">GII31_00735</name>
</gene>
<protein>
    <recommendedName>
        <fullName evidence="5">DUF3558 domain-containing protein</fullName>
    </recommendedName>
</protein>
<feature type="compositionally biased region" description="Low complexity" evidence="1">
    <location>
        <begin position="28"/>
        <end position="43"/>
    </location>
</feature>
<accession>A0ABX6ICL4</accession>
<evidence type="ECO:0008006" key="5">
    <source>
        <dbReference type="Google" id="ProtNLM"/>
    </source>
</evidence>
<evidence type="ECO:0000256" key="1">
    <source>
        <dbReference type="SAM" id="MobiDB-lite"/>
    </source>
</evidence>
<dbReference type="EMBL" id="CP045809">
    <property type="protein sequence ID" value="QHN33652.1"/>
    <property type="molecule type" value="Genomic_DNA"/>
</dbReference>